<reference evidence="3" key="3">
    <citation type="submission" date="2025-08" db="UniProtKB">
        <authorList>
            <consortium name="Ensembl"/>
        </authorList>
    </citation>
    <scope>IDENTIFICATION</scope>
</reference>
<feature type="domain" description="Protein kinase" evidence="1">
    <location>
        <begin position="675"/>
        <end position="965"/>
    </location>
</feature>
<dbReference type="GeneTree" id="ENSGT00390000007287"/>
<dbReference type="GO" id="GO:0004672">
    <property type="term" value="F:protein kinase activity"/>
    <property type="evidence" value="ECO:0007669"/>
    <property type="project" value="InterPro"/>
</dbReference>
<dbReference type="PANTHER" id="PTHR48008">
    <property type="entry name" value="LEUCINE-RICH REPEAT RECEPTOR-LIKE PROTEIN KINASE IMK3-RELATED"/>
    <property type="match status" value="1"/>
</dbReference>
<dbReference type="STRING" id="8010.ENSELUP00000001557"/>
<evidence type="ECO:0000259" key="1">
    <source>
        <dbReference type="PROSITE" id="PS50011"/>
    </source>
</evidence>
<reference evidence="4" key="1">
    <citation type="journal article" date="2014" name="PLoS ONE">
        <title>The genome and linkage map of the northern pike (Esox lucius): conserved synteny revealed between the salmonid sister group and the Neoteleostei.</title>
        <authorList>
            <person name="Rondeau E.B."/>
            <person name="Minkley D.R."/>
            <person name="Leong J.S."/>
            <person name="Messmer A.M."/>
            <person name="Jantzen J.R."/>
            <person name="von Schalburg K.R."/>
            <person name="Lemon C."/>
            <person name="Bird N.H."/>
            <person name="Koop B.F."/>
        </authorList>
    </citation>
    <scope>NUCLEOTIDE SEQUENCE</scope>
</reference>
<dbReference type="InParanoid" id="A0A3P8XEP9"/>
<sequence length="968" mass="108182">MDPFVMDRENMELVGVTVDAITFWAQVVNQDQQIKNINNVLAERCPAAPVLHGTPNPKKIYGAVFSGDSCWYRCKVLQQNDDKFQVSFIDYGNTELVSRLALVELPEDLQSQCFTNNYKLWGFHVSTDEDATHFQQGKAYLQNLIYGKKVRIQKKSVCFNGTILVQAFLGNLDIGVEVLKMKFATLNLPGGNCESPMSVQALYGYGDMLAVPVSMPKLRPAFDDQRPLSLKKKSSGTAQCAANLGKTPHQELVEENQRLEVERDAQQWSSQHKEHMLRESVSELQTLLEQTVNDAKEGDRCKAEQKTLQCISEQLEKHLQDAKEDEPGELQQKQVDRFLGSLVAEQFSRLAEKVNSLRGLRERTLGNTESDSLMESISVVINNRISAPVTMGKMDSAWSDYKVAQDKVKACQTKEQLGELMGNRDKVRAVLAGMVEAFIQEAKCLPLRQRMDKLEEVSASLTEVFGPADLEEDAGEQAFEQFFQWRTLRSRRTKSVRDETDKALKALCTWSENVGKFFCLSAKTTVSVKDVVDGVNEWIKRAGIKVAEELDFSQSVGDQDGRQSKAVSNAFHTAMQHIHKELGLLSDIMEKCLHNTKFQGDMLHWQSASPTPDALFSVKKHIRSLRSQLKWRQVEEGSLEEAEDIDLTKILKKKEEIAETRNALFQEIGQERQEYMKLSALAEGGFPELPLLYPEADIQSYMRSGGLLMKSLDRDMFDAEPMRELSGRRPLVCTEFQGQRVILKGYTVTEETEARMLQRTAQFHRSRKESGSQTDCGILPLLALFFGKSDPLAYVMVPYFPNASLGAVQAANPLTTTETVNVMRGVAEGLKVLDATGITHASLNPNNVFLLHRRQGMVGDFDFTKSPVQRAVDSGMVAGSISLVAPELRQAPGTPPSPASDMYSYGCLLLWLHAPGFHGYLDSGELNLDTSGVKLEARLQALLSKLLVNAGRLTAAEALTEDYFLSDP</sequence>
<name>A0A3P8XEP9_ESOLU</name>
<dbReference type="Ensembl" id="ENSELUT00000017190.3">
    <property type="protein sequence ID" value="ENSELUP00000001557.3"/>
    <property type="gene ID" value="ENSELUG00000003021.3"/>
</dbReference>
<dbReference type="Proteomes" id="UP000265140">
    <property type="component" value="Chromosome 20"/>
</dbReference>
<dbReference type="InterPro" id="IPR011009">
    <property type="entry name" value="Kinase-like_dom_sf"/>
</dbReference>
<dbReference type="PANTHER" id="PTHR48008:SF6">
    <property type="entry name" value="LEUCINE-RICH REPEAT RECEPTOR-LIKE PROTEIN KINASE IMK3-RELATED"/>
    <property type="match status" value="1"/>
</dbReference>
<dbReference type="Pfam" id="PF00567">
    <property type="entry name" value="TUDOR"/>
    <property type="match status" value="1"/>
</dbReference>
<protein>
    <submittedName>
        <fullName evidence="3">Serine/threonine kinase 31</fullName>
    </submittedName>
</protein>
<dbReference type="SMART" id="SM00333">
    <property type="entry name" value="TUDOR"/>
    <property type="match status" value="1"/>
</dbReference>
<dbReference type="InterPro" id="IPR052451">
    <property type="entry name" value="Ser/Thr_kinase-like"/>
</dbReference>
<feature type="domain" description="Tudor" evidence="2">
    <location>
        <begin position="54"/>
        <end position="112"/>
    </location>
</feature>
<dbReference type="Gene3D" id="1.10.510.10">
    <property type="entry name" value="Transferase(Phosphotransferase) domain 1"/>
    <property type="match status" value="1"/>
</dbReference>
<accession>A0A3P8XEP9</accession>
<dbReference type="SUPFAM" id="SSF63748">
    <property type="entry name" value="Tudor/PWWP/MBT"/>
    <property type="match status" value="1"/>
</dbReference>
<reference evidence="3" key="2">
    <citation type="submission" date="2020-02" db="EMBL/GenBank/DDBJ databases">
        <title>Esox lucius (northern pike) genome, fEsoLuc1, primary haplotype.</title>
        <authorList>
            <person name="Myers G."/>
            <person name="Karagic N."/>
            <person name="Meyer A."/>
            <person name="Pippel M."/>
            <person name="Reichard M."/>
            <person name="Winkler S."/>
            <person name="Tracey A."/>
            <person name="Sims Y."/>
            <person name="Howe K."/>
            <person name="Rhie A."/>
            <person name="Formenti G."/>
            <person name="Durbin R."/>
            <person name="Fedrigo O."/>
            <person name="Jarvis E.D."/>
        </authorList>
    </citation>
    <scope>NUCLEOTIDE SEQUENCE [LARGE SCALE GENOMIC DNA]</scope>
</reference>
<dbReference type="GO" id="GO:0005524">
    <property type="term" value="F:ATP binding"/>
    <property type="evidence" value="ECO:0007669"/>
    <property type="project" value="InterPro"/>
</dbReference>
<proteinExistence type="predicted"/>
<reference evidence="3" key="4">
    <citation type="submission" date="2025-09" db="UniProtKB">
        <authorList>
            <consortium name="Ensembl"/>
        </authorList>
    </citation>
    <scope>IDENTIFICATION</scope>
</reference>
<dbReference type="PROSITE" id="PS50011">
    <property type="entry name" value="PROTEIN_KINASE_DOM"/>
    <property type="match status" value="1"/>
</dbReference>
<evidence type="ECO:0000313" key="4">
    <source>
        <dbReference type="Proteomes" id="UP000265140"/>
    </source>
</evidence>
<evidence type="ECO:0000313" key="3">
    <source>
        <dbReference type="Ensembl" id="ENSELUP00000001557.3"/>
    </source>
</evidence>
<dbReference type="InterPro" id="IPR000719">
    <property type="entry name" value="Prot_kinase_dom"/>
</dbReference>
<dbReference type="InterPro" id="IPR002999">
    <property type="entry name" value="Tudor"/>
</dbReference>
<dbReference type="SMART" id="SM00220">
    <property type="entry name" value="S_TKc"/>
    <property type="match status" value="1"/>
</dbReference>
<dbReference type="InterPro" id="IPR047383">
    <property type="entry name" value="Tudor_TDRD8"/>
</dbReference>
<dbReference type="CDD" id="cd20430">
    <property type="entry name" value="Tudor_TDRD8"/>
    <property type="match status" value="1"/>
</dbReference>
<dbReference type="Bgee" id="ENSELUG00000003021">
    <property type="expression patterns" value="Expressed in testis and 2 other cell types or tissues"/>
</dbReference>
<dbReference type="Gene3D" id="2.30.30.140">
    <property type="match status" value="1"/>
</dbReference>
<dbReference type="SUPFAM" id="SSF56112">
    <property type="entry name" value="Protein kinase-like (PK-like)"/>
    <property type="match status" value="1"/>
</dbReference>
<evidence type="ECO:0000259" key="2">
    <source>
        <dbReference type="PROSITE" id="PS50304"/>
    </source>
</evidence>
<dbReference type="AlphaFoldDB" id="A0A3P8XEP9"/>
<dbReference type="Pfam" id="PF00069">
    <property type="entry name" value="Pkinase"/>
    <property type="match status" value="1"/>
</dbReference>
<dbReference type="FunFam" id="2.30.30.140:FF:000018">
    <property type="entry name" value="Serine/threonine-protein kinase 31"/>
    <property type="match status" value="1"/>
</dbReference>
<organism evidence="3 4">
    <name type="scientific">Esox lucius</name>
    <name type="common">Northern pike</name>
    <dbReference type="NCBI Taxonomy" id="8010"/>
    <lineage>
        <taxon>Eukaryota</taxon>
        <taxon>Metazoa</taxon>
        <taxon>Chordata</taxon>
        <taxon>Craniata</taxon>
        <taxon>Vertebrata</taxon>
        <taxon>Euteleostomi</taxon>
        <taxon>Actinopterygii</taxon>
        <taxon>Neopterygii</taxon>
        <taxon>Teleostei</taxon>
        <taxon>Protacanthopterygii</taxon>
        <taxon>Esociformes</taxon>
        <taxon>Esocidae</taxon>
        <taxon>Esox</taxon>
    </lineage>
</organism>
<keyword evidence="4" id="KW-1185">Reference proteome</keyword>
<dbReference type="PROSITE" id="PS50304">
    <property type="entry name" value="TUDOR"/>
    <property type="match status" value="1"/>
</dbReference>
<dbReference type="OMA" id="HRAWNQQ"/>